<evidence type="ECO:0000313" key="2">
    <source>
        <dbReference type="Proteomes" id="UP001151760"/>
    </source>
</evidence>
<evidence type="ECO:0000313" key="1">
    <source>
        <dbReference type="EMBL" id="GJS56815.1"/>
    </source>
</evidence>
<sequence>MEEYIRLEEEKARRRGKVYNWETATYGKIRYDEDVHNLRSVETEFPAIVFNDEVSSKKTLSCEPTVCSLNDEIDFRVSFDDSDDEDYTVIFDKNSFSYKKISTNDLKTDSENDNEKFNLPSLPSHEPVISCFDDLDLFTDFENEFPAIVYNDAQTSKSDLLTESILSPQRINEFDLNGETSLSEYDEEEQNALYFNDPFPFNIIHPDDLKSKKDNNDIEIDIIQSSGYMALPPRDQRHQYLRYEGLQYTDADILDFESRLTRIYRREVHRVQVFNFGGLSYLMAEGLSARMLMKHRDAQGQSVFTSRAWRRLFDIRGLLVYELILEFFSTFRFGEAVTDLDTAGALQFQLGGAESARQIPDKGDLRDYWIGISYARDLLGIALSYTAIQDLILRLCNRLIACSITGRIQAPEKVTITDLFYLRGVDVGSVNVPYLLARYLRLFAAARKSGAHISGGQFMARLAEHFGLLTLDDTWAWVAMGPESQQVATGGAPKAAEDAPVVVEGDQAVLAPVQAPQ</sequence>
<proteinExistence type="predicted"/>
<accession>A0ABQ4WVA2</accession>
<comment type="caution">
    <text evidence="1">The sequence shown here is derived from an EMBL/GenBank/DDBJ whole genome shotgun (WGS) entry which is preliminary data.</text>
</comment>
<dbReference type="Proteomes" id="UP001151760">
    <property type="component" value="Unassembled WGS sequence"/>
</dbReference>
<reference evidence="1" key="2">
    <citation type="submission" date="2022-01" db="EMBL/GenBank/DDBJ databases">
        <authorList>
            <person name="Yamashiro T."/>
            <person name="Shiraishi A."/>
            <person name="Satake H."/>
            <person name="Nakayama K."/>
        </authorList>
    </citation>
    <scope>NUCLEOTIDE SEQUENCE</scope>
</reference>
<reference evidence="1" key="1">
    <citation type="journal article" date="2022" name="Int. J. Mol. Sci.">
        <title>Draft Genome of Tanacetum Coccineum: Genomic Comparison of Closely Related Tanacetum-Family Plants.</title>
        <authorList>
            <person name="Yamashiro T."/>
            <person name="Shiraishi A."/>
            <person name="Nakayama K."/>
            <person name="Satake H."/>
        </authorList>
    </citation>
    <scope>NUCLEOTIDE SEQUENCE</scope>
</reference>
<organism evidence="1 2">
    <name type="scientific">Tanacetum coccineum</name>
    <dbReference type="NCBI Taxonomy" id="301880"/>
    <lineage>
        <taxon>Eukaryota</taxon>
        <taxon>Viridiplantae</taxon>
        <taxon>Streptophyta</taxon>
        <taxon>Embryophyta</taxon>
        <taxon>Tracheophyta</taxon>
        <taxon>Spermatophyta</taxon>
        <taxon>Magnoliopsida</taxon>
        <taxon>eudicotyledons</taxon>
        <taxon>Gunneridae</taxon>
        <taxon>Pentapetalae</taxon>
        <taxon>asterids</taxon>
        <taxon>campanulids</taxon>
        <taxon>Asterales</taxon>
        <taxon>Asteraceae</taxon>
        <taxon>Asteroideae</taxon>
        <taxon>Anthemideae</taxon>
        <taxon>Anthemidinae</taxon>
        <taxon>Tanacetum</taxon>
    </lineage>
</organism>
<gene>
    <name evidence="1" type="ORF">Tco_0651599</name>
</gene>
<protein>
    <submittedName>
        <fullName evidence="1">Uncharacterized protein</fullName>
    </submittedName>
</protein>
<name>A0ABQ4WVA2_9ASTR</name>
<dbReference type="EMBL" id="BQNB010008962">
    <property type="protein sequence ID" value="GJS56815.1"/>
    <property type="molecule type" value="Genomic_DNA"/>
</dbReference>
<keyword evidence="2" id="KW-1185">Reference proteome</keyword>